<dbReference type="OrthoDB" id="1103324at2759"/>
<dbReference type="PRINTS" id="PR00463">
    <property type="entry name" value="EP450I"/>
</dbReference>
<keyword evidence="7" id="KW-0812">Transmembrane</keyword>
<keyword evidence="6" id="KW-0349">Heme</keyword>
<evidence type="ECO:0000256" key="7">
    <source>
        <dbReference type="SAM" id="Phobius"/>
    </source>
</evidence>
<comment type="similarity">
    <text evidence="1">Belongs to the cytochrome P450 family.</text>
</comment>
<evidence type="ECO:0000256" key="2">
    <source>
        <dbReference type="ARBA" id="ARBA00022723"/>
    </source>
</evidence>
<dbReference type="InterPro" id="IPR001128">
    <property type="entry name" value="Cyt_P450"/>
</dbReference>
<protein>
    <submittedName>
        <fullName evidence="8">Cytochrome P450 oxidoreductase</fullName>
    </submittedName>
</protein>
<dbReference type="EMBL" id="JAGPXC010000006">
    <property type="protein sequence ID" value="KAH6651602.1"/>
    <property type="molecule type" value="Genomic_DNA"/>
</dbReference>
<keyword evidence="7" id="KW-0472">Membrane</keyword>
<feature type="binding site" description="axial binding residue" evidence="6">
    <location>
        <position position="443"/>
    </location>
    <ligand>
        <name>heme</name>
        <dbReference type="ChEBI" id="CHEBI:30413"/>
    </ligand>
    <ligandPart>
        <name>Fe</name>
        <dbReference type="ChEBI" id="CHEBI:18248"/>
    </ligandPart>
</feature>
<sequence>MQATTIFLPGFVTLLLCVLYSAFKYGHRKKDMPPGPKTLPFIGNLHQLPKAYTHIKFTEWARRYGGLYTLKLGNATMAIITDRSIVKSTVDKKSNIYSHRPQSYVSHDLITNGNHLLVMFYGNKWRTFRRLIHQHLTEDMVEREHLSIVNAEAVQLVRDYMLYPEDHMLHPKRFSNSISNSIIYGIRTSHVRSEYMRRLYNLMESWSELMETGSTPPVDIFPWLKLLPQKLFRNYKKRAQAVGKQMEGLYEDTLQAVIKRRETRNTGSFMDVVLDQQEKTELPRDQLRFIGGVLMEGGSDTSSSLILAIIQALILNPEVQDRAHREISAVVNEDRTPVWSDMANLPYINMIVKEGHRWRPILPLCFPHALGQDDWVEGKFLPKGTIVVINSWGMHMDPQVWEDPEKFNPDRYRDHPLLAPGYVAGGDWKKRDHYGYGVGRRICPGMYLAERNMLLSIAKLIWAFKFERVTGPDGRTVPIDSDPVTGYHNGFLYCPKEYGCKPVLRSQKVKETILREFEDIESTVFNRFGNN</sequence>
<evidence type="ECO:0000313" key="9">
    <source>
        <dbReference type="Proteomes" id="UP000758603"/>
    </source>
</evidence>
<evidence type="ECO:0000256" key="3">
    <source>
        <dbReference type="ARBA" id="ARBA00023002"/>
    </source>
</evidence>
<dbReference type="Gene3D" id="1.10.630.10">
    <property type="entry name" value="Cytochrome P450"/>
    <property type="match status" value="1"/>
</dbReference>
<dbReference type="GeneID" id="70133839"/>
<evidence type="ECO:0000256" key="1">
    <source>
        <dbReference type="ARBA" id="ARBA00010617"/>
    </source>
</evidence>
<evidence type="ECO:0000256" key="6">
    <source>
        <dbReference type="PIRSR" id="PIRSR602401-1"/>
    </source>
</evidence>
<name>A0A9P8ZVZ8_9PEZI</name>
<dbReference type="GO" id="GO:0016705">
    <property type="term" value="F:oxidoreductase activity, acting on paired donors, with incorporation or reduction of molecular oxygen"/>
    <property type="evidence" value="ECO:0007669"/>
    <property type="project" value="InterPro"/>
</dbReference>
<comment type="cofactor">
    <cofactor evidence="6">
        <name>heme</name>
        <dbReference type="ChEBI" id="CHEBI:30413"/>
    </cofactor>
</comment>
<dbReference type="InterPro" id="IPR036396">
    <property type="entry name" value="Cyt_P450_sf"/>
</dbReference>
<evidence type="ECO:0000313" key="8">
    <source>
        <dbReference type="EMBL" id="KAH6651602.1"/>
    </source>
</evidence>
<gene>
    <name evidence="8" type="ORF">BKA67DRAFT_593462</name>
</gene>
<evidence type="ECO:0000256" key="4">
    <source>
        <dbReference type="ARBA" id="ARBA00023004"/>
    </source>
</evidence>
<dbReference type="RefSeq" id="XP_045955880.1">
    <property type="nucleotide sequence ID" value="XM_046104948.1"/>
</dbReference>
<keyword evidence="5" id="KW-0503">Monooxygenase</keyword>
<dbReference type="InterPro" id="IPR002401">
    <property type="entry name" value="Cyt_P450_E_grp-I"/>
</dbReference>
<keyword evidence="7" id="KW-1133">Transmembrane helix</keyword>
<evidence type="ECO:0000256" key="5">
    <source>
        <dbReference type="ARBA" id="ARBA00023033"/>
    </source>
</evidence>
<dbReference type="GO" id="GO:0005506">
    <property type="term" value="F:iron ion binding"/>
    <property type="evidence" value="ECO:0007669"/>
    <property type="project" value="InterPro"/>
</dbReference>
<dbReference type="InterPro" id="IPR050364">
    <property type="entry name" value="Cytochrome_P450_fung"/>
</dbReference>
<keyword evidence="2 6" id="KW-0479">Metal-binding</keyword>
<keyword evidence="3" id="KW-0560">Oxidoreductase</keyword>
<comment type="caution">
    <text evidence="8">The sequence shown here is derived from an EMBL/GenBank/DDBJ whole genome shotgun (WGS) entry which is preliminary data.</text>
</comment>
<proteinExistence type="inferred from homology"/>
<dbReference type="Pfam" id="PF00067">
    <property type="entry name" value="p450"/>
    <property type="match status" value="1"/>
</dbReference>
<dbReference type="PANTHER" id="PTHR46300">
    <property type="entry name" value="P450, PUTATIVE (EUROFUNG)-RELATED-RELATED"/>
    <property type="match status" value="1"/>
</dbReference>
<feature type="transmembrane region" description="Helical" evidence="7">
    <location>
        <begin position="6"/>
        <end position="23"/>
    </location>
</feature>
<keyword evidence="9" id="KW-1185">Reference proteome</keyword>
<dbReference type="SUPFAM" id="SSF48264">
    <property type="entry name" value="Cytochrome P450"/>
    <property type="match status" value="1"/>
</dbReference>
<dbReference type="AlphaFoldDB" id="A0A9P8ZVZ8"/>
<keyword evidence="4 6" id="KW-0408">Iron</keyword>
<dbReference type="GO" id="GO:0004497">
    <property type="term" value="F:monooxygenase activity"/>
    <property type="evidence" value="ECO:0007669"/>
    <property type="project" value="UniProtKB-KW"/>
</dbReference>
<dbReference type="Proteomes" id="UP000758603">
    <property type="component" value="Unassembled WGS sequence"/>
</dbReference>
<reference evidence="8" key="1">
    <citation type="journal article" date="2021" name="Nat. Commun.">
        <title>Genetic determinants of endophytism in the Arabidopsis root mycobiome.</title>
        <authorList>
            <person name="Mesny F."/>
            <person name="Miyauchi S."/>
            <person name="Thiergart T."/>
            <person name="Pickel B."/>
            <person name="Atanasova L."/>
            <person name="Karlsson M."/>
            <person name="Huettel B."/>
            <person name="Barry K.W."/>
            <person name="Haridas S."/>
            <person name="Chen C."/>
            <person name="Bauer D."/>
            <person name="Andreopoulos W."/>
            <person name="Pangilinan J."/>
            <person name="LaButti K."/>
            <person name="Riley R."/>
            <person name="Lipzen A."/>
            <person name="Clum A."/>
            <person name="Drula E."/>
            <person name="Henrissat B."/>
            <person name="Kohler A."/>
            <person name="Grigoriev I.V."/>
            <person name="Martin F.M."/>
            <person name="Hacquard S."/>
        </authorList>
    </citation>
    <scope>NUCLEOTIDE SEQUENCE</scope>
    <source>
        <strain evidence="8">MPI-SDFR-AT-0073</strain>
    </source>
</reference>
<accession>A0A9P8ZVZ8</accession>
<dbReference type="CDD" id="cd11065">
    <property type="entry name" value="CYP64-like"/>
    <property type="match status" value="1"/>
</dbReference>
<organism evidence="8 9">
    <name type="scientific">Truncatella angustata</name>
    <dbReference type="NCBI Taxonomy" id="152316"/>
    <lineage>
        <taxon>Eukaryota</taxon>
        <taxon>Fungi</taxon>
        <taxon>Dikarya</taxon>
        <taxon>Ascomycota</taxon>
        <taxon>Pezizomycotina</taxon>
        <taxon>Sordariomycetes</taxon>
        <taxon>Xylariomycetidae</taxon>
        <taxon>Amphisphaeriales</taxon>
        <taxon>Sporocadaceae</taxon>
        <taxon>Truncatella</taxon>
    </lineage>
</organism>
<dbReference type="PANTHER" id="PTHR46300:SF2">
    <property type="entry name" value="CYTOCHROME P450 MONOOXYGENASE ALNH-RELATED"/>
    <property type="match status" value="1"/>
</dbReference>
<dbReference type="GO" id="GO:0020037">
    <property type="term" value="F:heme binding"/>
    <property type="evidence" value="ECO:0007669"/>
    <property type="project" value="InterPro"/>
</dbReference>